<protein>
    <submittedName>
        <fullName evidence="1">Uncharacterized protein</fullName>
    </submittedName>
</protein>
<proteinExistence type="predicted"/>
<sequence>MDELSQLGRIRLDDRRRVTGSGGLSVGPDRHQIELDGRKFWTWCAYDVVGIFGALRASGEARSASPFSGTALEVHFRDGRPLAPQLVLFRPDEADLACCSSVYDDWCPNSNFFESEDAAWIWSRGRGLQGRVLTLDEAAKLATREWGQLTGGLRI</sequence>
<evidence type="ECO:0000313" key="1">
    <source>
        <dbReference type="EMBL" id="MBJ7597967.1"/>
    </source>
</evidence>
<dbReference type="InterPro" id="IPR004927">
    <property type="entry name" value="MerB"/>
</dbReference>
<name>A0A934ND21_9BACT</name>
<accession>A0A934ND21</accession>
<dbReference type="RefSeq" id="WP_338200629.1">
    <property type="nucleotide sequence ID" value="NZ_JAEKNR010000087.1"/>
</dbReference>
<comment type="caution">
    <text evidence="1">The sequence shown here is derived from an EMBL/GenBank/DDBJ whole genome shotgun (WGS) entry which is preliminary data.</text>
</comment>
<evidence type="ECO:0000313" key="2">
    <source>
        <dbReference type="Proteomes" id="UP000612893"/>
    </source>
</evidence>
<organism evidence="1 2">
    <name type="scientific">Candidatus Nephthysia bennettiae</name>
    <dbReference type="NCBI Taxonomy" id="3127016"/>
    <lineage>
        <taxon>Bacteria</taxon>
        <taxon>Bacillati</taxon>
        <taxon>Candidatus Dormiibacterota</taxon>
        <taxon>Candidatus Dormibacteria</taxon>
        <taxon>Candidatus Dormibacterales</taxon>
        <taxon>Candidatus Dormibacteraceae</taxon>
        <taxon>Candidatus Nephthysia</taxon>
    </lineage>
</organism>
<dbReference type="EMBL" id="JAEKNR010000087">
    <property type="protein sequence ID" value="MBJ7597967.1"/>
    <property type="molecule type" value="Genomic_DNA"/>
</dbReference>
<dbReference type="Proteomes" id="UP000612893">
    <property type="component" value="Unassembled WGS sequence"/>
</dbReference>
<dbReference type="GO" id="GO:0018836">
    <property type="term" value="F:alkylmercury lyase activity"/>
    <property type="evidence" value="ECO:0007669"/>
    <property type="project" value="InterPro"/>
</dbReference>
<dbReference type="SUPFAM" id="SSF160387">
    <property type="entry name" value="NosL/MerB-like"/>
    <property type="match status" value="1"/>
</dbReference>
<dbReference type="InterPro" id="IPR053717">
    <property type="entry name" value="MerB_lyase_sf"/>
</dbReference>
<reference evidence="1" key="1">
    <citation type="submission" date="2020-10" db="EMBL/GenBank/DDBJ databases">
        <title>Ca. Dormibacterota MAGs.</title>
        <authorList>
            <person name="Montgomery K."/>
        </authorList>
    </citation>
    <scope>NUCLEOTIDE SEQUENCE [LARGE SCALE GENOMIC DNA]</scope>
    <source>
        <strain evidence="1">SC8812_S17_10</strain>
    </source>
</reference>
<dbReference type="Pfam" id="PF03243">
    <property type="entry name" value="MerB"/>
    <property type="match status" value="1"/>
</dbReference>
<keyword evidence="2" id="KW-1185">Reference proteome</keyword>
<dbReference type="Gene3D" id="3.30.450.410">
    <property type="match status" value="1"/>
</dbReference>
<dbReference type="AlphaFoldDB" id="A0A934ND21"/>
<gene>
    <name evidence="1" type="ORF">JF922_07755</name>
</gene>